<feature type="transmembrane region" description="Helical" evidence="1">
    <location>
        <begin position="6"/>
        <end position="22"/>
    </location>
</feature>
<name>A0A5D4RAW7_9BACI</name>
<feature type="transmembrane region" description="Helical" evidence="1">
    <location>
        <begin position="34"/>
        <end position="53"/>
    </location>
</feature>
<accession>A0A5D4RAW7</accession>
<keyword evidence="1" id="KW-1133">Transmembrane helix</keyword>
<reference evidence="2 3" key="1">
    <citation type="submission" date="2019-08" db="EMBL/GenBank/DDBJ databases">
        <title>Bacillus genomes from the desert of Cuatro Cienegas, Coahuila.</title>
        <authorList>
            <person name="Olmedo-Alvarez G."/>
        </authorList>
    </citation>
    <scope>NUCLEOTIDE SEQUENCE [LARGE SCALE GENOMIC DNA]</scope>
    <source>
        <strain evidence="2 3">CH446_14T</strain>
    </source>
</reference>
<dbReference type="AlphaFoldDB" id="A0A5D4RAW7"/>
<keyword evidence="1" id="KW-0472">Membrane</keyword>
<sequence length="187" mass="21592">MDIAFMVAITALFFYQIFIKANKDEWSGYHPDSFLILARYLYFGTMISLYAYFTFRIAWLPWIALYPLLGVFIGFKPEDAAAKSGKRTFILIALLLLIINMIRIPTQPDSFQDYISSKEAYQCIHSFECVKMTSVTNSDGSLETKVEVLSVEGFTYHSYVLFAKASMKLEGEEERKGYNIAGFWFEY</sequence>
<dbReference type="RefSeq" id="WP_148975039.1">
    <property type="nucleotide sequence ID" value="NZ_VTER01000006.1"/>
</dbReference>
<dbReference type="Proteomes" id="UP000322139">
    <property type="component" value="Unassembled WGS sequence"/>
</dbReference>
<proteinExistence type="predicted"/>
<organism evidence="2 3">
    <name type="scientific">Bacillus infantis</name>
    <dbReference type="NCBI Taxonomy" id="324767"/>
    <lineage>
        <taxon>Bacteria</taxon>
        <taxon>Bacillati</taxon>
        <taxon>Bacillota</taxon>
        <taxon>Bacilli</taxon>
        <taxon>Bacillales</taxon>
        <taxon>Bacillaceae</taxon>
        <taxon>Bacillus</taxon>
    </lineage>
</organism>
<evidence type="ECO:0000313" key="2">
    <source>
        <dbReference type="EMBL" id="TYS47709.1"/>
    </source>
</evidence>
<evidence type="ECO:0000256" key="1">
    <source>
        <dbReference type="SAM" id="Phobius"/>
    </source>
</evidence>
<feature type="transmembrane region" description="Helical" evidence="1">
    <location>
        <begin position="59"/>
        <end position="76"/>
    </location>
</feature>
<comment type="caution">
    <text evidence="2">The sequence shown here is derived from an EMBL/GenBank/DDBJ whole genome shotgun (WGS) entry which is preliminary data.</text>
</comment>
<keyword evidence="1" id="KW-0812">Transmembrane</keyword>
<evidence type="ECO:0000313" key="3">
    <source>
        <dbReference type="Proteomes" id="UP000322139"/>
    </source>
</evidence>
<gene>
    <name evidence="2" type="ORF">FZD51_12265</name>
</gene>
<protein>
    <submittedName>
        <fullName evidence="2">Uncharacterized protein</fullName>
    </submittedName>
</protein>
<dbReference type="EMBL" id="VTER01000006">
    <property type="protein sequence ID" value="TYS47709.1"/>
    <property type="molecule type" value="Genomic_DNA"/>
</dbReference>
<feature type="transmembrane region" description="Helical" evidence="1">
    <location>
        <begin position="88"/>
        <end position="106"/>
    </location>
</feature>